<evidence type="ECO:0000313" key="1">
    <source>
        <dbReference type="EMBL" id="AOJ05298.1"/>
    </source>
</evidence>
<reference evidence="1 2" key="1">
    <citation type="submission" date="2015-12" db="EMBL/GenBank/DDBJ databases">
        <title>Diversity of Burkholderia near neighbor genomes.</title>
        <authorList>
            <person name="Sahl J."/>
            <person name="Wagner D."/>
            <person name="Keim P."/>
        </authorList>
    </citation>
    <scope>NUCLEOTIDE SEQUENCE [LARGE SCALE GENOMIC DNA]</scope>
    <source>
        <strain evidence="1 2">BDU6</strain>
    </source>
</reference>
<dbReference type="KEGG" id="buu:WS70_26740"/>
<dbReference type="EMBL" id="CP013387">
    <property type="protein sequence ID" value="AOJ05298.1"/>
    <property type="molecule type" value="Genomic_DNA"/>
</dbReference>
<accession>A0A1B4FNS4</accession>
<dbReference type="Proteomes" id="UP000062519">
    <property type="component" value="Chromosome 2"/>
</dbReference>
<organism evidence="1 2">
    <name type="scientific">Burkholderia mayonis</name>
    <dbReference type="NCBI Taxonomy" id="1385591"/>
    <lineage>
        <taxon>Bacteria</taxon>
        <taxon>Pseudomonadati</taxon>
        <taxon>Pseudomonadota</taxon>
        <taxon>Betaproteobacteria</taxon>
        <taxon>Burkholderiales</taxon>
        <taxon>Burkholderiaceae</taxon>
        <taxon>Burkholderia</taxon>
        <taxon>pseudomallei group</taxon>
    </lineage>
</organism>
<dbReference type="AlphaFoldDB" id="A0A1B4FNS4"/>
<keyword evidence="2" id="KW-1185">Reference proteome</keyword>
<evidence type="ECO:0000313" key="2">
    <source>
        <dbReference type="Proteomes" id="UP000062519"/>
    </source>
</evidence>
<protein>
    <submittedName>
        <fullName evidence="1">Uncharacterized protein</fullName>
    </submittedName>
</protein>
<proteinExistence type="predicted"/>
<gene>
    <name evidence="1" type="ORF">WS70_26740</name>
</gene>
<name>A0A1B4FNS4_9BURK</name>
<sequence>MRCRAALRGVEAAARDARMPAHRHRDRDRVSLCSRSPCDALMLRRADAGGDRDVVADVTCIGGFFGGRFWRAESALRCARNDVQRSTRLPGGRDGRRATSP</sequence>